<dbReference type="GO" id="GO:0006506">
    <property type="term" value="P:GPI anchor biosynthetic process"/>
    <property type="evidence" value="ECO:0007669"/>
    <property type="project" value="UniProtKB-KW"/>
</dbReference>
<evidence type="ECO:0000313" key="16">
    <source>
        <dbReference type="Proteomes" id="UP000789342"/>
    </source>
</evidence>
<keyword evidence="6 12" id="KW-0808">Transferase</keyword>
<dbReference type="InterPro" id="IPR037674">
    <property type="entry name" value="PIG-G_N"/>
</dbReference>
<gene>
    <name evidence="15" type="ORF">AMORRO_LOCUS2781</name>
</gene>
<keyword evidence="16" id="KW-1185">Reference proteome</keyword>
<feature type="transmembrane region" description="Helical" evidence="12">
    <location>
        <begin position="636"/>
        <end position="655"/>
    </location>
</feature>
<feature type="transmembrane region" description="Helical" evidence="12">
    <location>
        <begin position="554"/>
        <end position="573"/>
    </location>
</feature>
<dbReference type="OrthoDB" id="272139at2759"/>
<feature type="transmembrane region" description="Helical" evidence="12">
    <location>
        <begin position="528"/>
        <end position="547"/>
    </location>
</feature>
<evidence type="ECO:0000256" key="12">
    <source>
        <dbReference type="RuleBase" id="RU367106"/>
    </source>
</evidence>
<evidence type="ECO:0000256" key="4">
    <source>
        <dbReference type="ARBA" id="ARBA00020830"/>
    </source>
</evidence>
<dbReference type="Proteomes" id="UP000789342">
    <property type="component" value="Unassembled WGS sequence"/>
</dbReference>
<dbReference type="Gene3D" id="3.40.720.10">
    <property type="entry name" value="Alkaline Phosphatase, subunit A"/>
    <property type="match status" value="1"/>
</dbReference>
<evidence type="ECO:0000256" key="11">
    <source>
        <dbReference type="ARBA" id="ARBA00023180"/>
    </source>
</evidence>
<feature type="transmembrane region" description="Helical" evidence="12">
    <location>
        <begin position="593"/>
        <end position="615"/>
    </location>
</feature>
<comment type="pathway">
    <text evidence="2 12">Glycolipid biosynthesis; glycosylphosphatidylinositol-anchor biosynthesis.</text>
</comment>
<dbReference type="InterPro" id="IPR045687">
    <property type="entry name" value="PIGG/GPI7_C"/>
</dbReference>
<dbReference type="PANTHER" id="PTHR23072:SF0">
    <property type="entry name" value="GPI ETHANOLAMINE PHOSPHATE TRANSFERASE 2"/>
    <property type="match status" value="1"/>
</dbReference>
<evidence type="ECO:0000256" key="8">
    <source>
        <dbReference type="ARBA" id="ARBA00022824"/>
    </source>
</evidence>
<dbReference type="InterPro" id="IPR002591">
    <property type="entry name" value="Phosphodiest/P_Trfase"/>
</dbReference>
<name>A0A9N8ZE31_9GLOM</name>
<accession>A0A9N8ZE31</accession>
<evidence type="ECO:0000256" key="13">
    <source>
        <dbReference type="SAM" id="MobiDB-lite"/>
    </source>
</evidence>
<evidence type="ECO:0000256" key="5">
    <source>
        <dbReference type="ARBA" id="ARBA00022502"/>
    </source>
</evidence>
<feature type="region of interest" description="Disordered" evidence="13">
    <location>
        <begin position="876"/>
        <end position="899"/>
    </location>
</feature>
<feature type="transmembrane region" description="Helical" evidence="12">
    <location>
        <begin position="716"/>
        <end position="733"/>
    </location>
</feature>
<feature type="transmembrane region" description="Helical" evidence="12">
    <location>
        <begin position="686"/>
        <end position="704"/>
    </location>
</feature>
<dbReference type="Pfam" id="PF01663">
    <property type="entry name" value="Phosphodiest"/>
    <property type="match status" value="1"/>
</dbReference>
<evidence type="ECO:0000256" key="1">
    <source>
        <dbReference type="ARBA" id="ARBA00004477"/>
    </source>
</evidence>
<dbReference type="AlphaFoldDB" id="A0A9N8ZE31"/>
<organism evidence="15 16">
    <name type="scientific">Acaulospora morrowiae</name>
    <dbReference type="NCBI Taxonomy" id="94023"/>
    <lineage>
        <taxon>Eukaryota</taxon>
        <taxon>Fungi</taxon>
        <taxon>Fungi incertae sedis</taxon>
        <taxon>Mucoromycota</taxon>
        <taxon>Glomeromycotina</taxon>
        <taxon>Glomeromycetes</taxon>
        <taxon>Diversisporales</taxon>
        <taxon>Acaulosporaceae</taxon>
        <taxon>Acaulospora</taxon>
    </lineage>
</organism>
<dbReference type="InterPro" id="IPR017850">
    <property type="entry name" value="Alkaline_phosphatase_core_sf"/>
</dbReference>
<comment type="caution">
    <text evidence="15">The sequence shown here is derived from an EMBL/GenBank/DDBJ whole genome shotgun (WGS) entry which is preliminary data.</text>
</comment>
<dbReference type="GO" id="GO:0005789">
    <property type="term" value="C:endoplasmic reticulum membrane"/>
    <property type="evidence" value="ECO:0007669"/>
    <property type="project" value="UniProtKB-SubCell"/>
</dbReference>
<evidence type="ECO:0000256" key="9">
    <source>
        <dbReference type="ARBA" id="ARBA00022989"/>
    </source>
</evidence>
<keyword evidence="5 12" id="KW-0337">GPI-anchor biosynthesis</keyword>
<feature type="transmembrane region" description="Helical" evidence="12">
    <location>
        <begin position="769"/>
        <end position="787"/>
    </location>
</feature>
<evidence type="ECO:0000256" key="2">
    <source>
        <dbReference type="ARBA" id="ARBA00004687"/>
    </source>
</evidence>
<comment type="function">
    <text evidence="12">Ethanolamine phosphate transferase involved in glycosylphosphatidylinositol-anchor biosynthesis. Transfers ethanolamine phosphate to the GPI second mannose.</text>
</comment>
<feature type="transmembrane region" description="Helical" evidence="12">
    <location>
        <begin position="807"/>
        <end position="829"/>
    </location>
</feature>
<keyword evidence="7 12" id="KW-0812">Transmembrane</keyword>
<evidence type="ECO:0000256" key="7">
    <source>
        <dbReference type="ARBA" id="ARBA00022692"/>
    </source>
</evidence>
<keyword evidence="11" id="KW-0325">Glycoprotein</keyword>
<dbReference type="EMBL" id="CAJVPV010001242">
    <property type="protein sequence ID" value="CAG8491105.1"/>
    <property type="molecule type" value="Genomic_DNA"/>
</dbReference>
<keyword evidence="10 12" id="KW-0472">Membrane</keyword>
<evidence type="ECO:0000256" key="3">
    <source>
        <dbReference type="ARBA" id="ARBA00005315"/>
    </source>
</evidence>
<feature type="transmembrane region" description="Helical" evidence="12">
    <location>
        <begin position="739"/>
        <end position="757"/>
    </location>
</feature>
<sequence>MFYIRKTWPVLIILLGAQFIGLGLFAKGFFPYKSILPGFAKVDEFPQYPNGEEASPPEPLFDRLVFMLVDALRSDFIFGENSGMEFVKSLIGNRYAIPYTAIASAPTVTLPRIKALTTGTVPNFLDAVLNIAESDTSSSLARQDNWLIQLKNSRNKTISFFGDDTWIKLFPGVFNITDGTTSFFASDTVEVDLNVTRNVIPQLSSPEWDVLIFHYLGLDHVGHSSGPHSPLMFPKQQEMDDVAKTIFETIVKQDDIRIKQDENAKPTLFVLCGDHGMNEVGNHGGSSVGEVTTAFVFMSSKFQQVKHVREKMNSVHDIQSLRYYEVVDQIDLVPTLSLLFGIPIPKNNLGKVMLDVLEDSDPLEKLRMLQLNAHQLSGVLQTLWKTFDRDPDVINAQGIKDCDFDNGEEKERLQCLYWIAYYYHMKALGFFDMDFIKNATSFYEKFISESSSRLSSSSRDYDVESMFWGLLFMGFSAICFLMVITSQKSKQMLKSQGRKRLEFITLSSILGFCATLFASSYVEEEHQFWYFWIQTLWVGLFINSFDLHNYITDLRLALTLIGQMLLVRLIRSWNQTGQKYAGETDLRFYLNTSYFYTMWMLFFGTVLLLTTKTLLEIRFYMEAKYLKRRKLYKNSQLIVQLLVVIVAIMITKYKLEIGGGKELFPKIFEIIEIIAPVSTPVTLARVIYAILAFLALWIIISSPFKRINQTAQVSQITISTLLLCIATYLFILLSRPHNAPLYILYYIQYSLLIRWIRLNMKYGIQISPLTFNYILLCLKFMSFFSLGNSNSIASIDISNAYIGVDRYSVAIVGTLTFFANWAGSIWWVLAGNLIRCEINVYFKTLRSLDIYNGDSGSGSSGPVDDIGSDDFDSEIFAKDDPENDDLFFTPKEDSDSDDDYSAPLFVTSTPNSLSEFLANQVAKNINDEEVAEKRQIKSLVTFLNSTYYTTTFHSLVTFVLSIGVTILKDHLFIWTVFSPKYLYQIVWCTLFQLLTEIVGGGLICWICGNVFVDTGDEVFSPGF</sequence>
<dbReference type="PANTHER" id="PTHR23072">
    <property type="entry name" value="PHOSPHATIDYLINOSITOL GLYCAN-RELATED"/>
    <property type="match status" value="1"/>
</dbReference>
<dbReference type="GO" id="GO:0051267">
    <property type="term" value="F:CP2 mannose-ethanolamine phosphotransferase activity"/>
    <property type="evidence" value="ECO:0007669"/>
    <property type="project" value="TreeGrafter"/>
</dbReference>
<dbReference type="InterPro" id="IPR039527">
    <property type="entry name" value="PIGG/GPI7"/>
</dbReference>
<reference evidence="15" key="1">
    <citation type="submission" date="2021-06" db="EMBL/GenBank/DDBJ databases">
        <authorList>
            <person name="Kallberg Y."/>
            <person name="Tangrot J."/>
            <person name="Rosling A."/>
        </authorList>
    </citation>
    <scope>NUCLEOTIDE SEQUENCE</scope>
    <source>
        <strain evidence="15">CL551</strain>
    </source>
</reference>
<protein>
    <recommendedName>
        <fullName evidence="4 12">GPI ethanolamine phosphate transferase 2</fullName>
    </recommendedName>
</protein>
<evidence type="ECO:0000313" key="15">
    <source>
        <dbReference type="EMBL" id="CAG8491105.1"/>
    </source>
</evidence>
<dbReference type="CDD" id="cd16024">
    <property type="entry name" value="GPI_EPT_2"/>
    <property type="match status" value="1"/>
</dbReference>
<evidence type="ECO:0000259" key="14">
    <source>
        <dbReference type="Pfam" id="PF19316"/>
    </source>
</evidence>
<comment type="subcellular location">
    <subcellularLocation>
        <location evidence="1 12">Endoplasmic reticulum membrane</location>
        <topology evidence="1 12">Multi-pass membrane protein</topology>
    </subcellularLocation>
</comment>
<keyword evidence="8 12" id="KW-0256">Endoplasmic reticulum</keyword>
<keyword evidence="9 12" id="KW-1133">Transmembrane helix</keyword>
<feature type="transmembrane region" description="Helical" evidence="12">
    <location>
        <begin position="465"/>
        <end position="483"/>
    </location>
</feature>
<evidence type="ECO:0000256" key="6">
    <source>
        <dbReference type="ARBA" id="ARBA00022679"/>
    </source>
</evidence>
<evidence type="ECO:0000256" key="10">
    <source>
        <dbReference type="ARBA" id="ARBA00023136"/>
    </source>
</evidence>
<proteinExistence type="inferred from homology"/>
<comment type="similarity">
    <text evidence="3 12">Belongs to the PIGG/PIGN/PIGO family. PIGG subfamily.</text>
</comment>
<dbReference type="Pfam" id="PF19316">
    <property type="entry name" value="PIGO_PIGG"/>
    <property type="match status" value="1"/>
</dbReference>
<dbReference type="SUPFAM" id="SSF53649">
    <property type="entry name" value="Alkaline phosphatase-like"/>
    <property type="match status" value="1"/>
</dbReference>
<feature type="domain" description="GPI ethanolamine phosphate transferase 2 C-terminal" evidence="14">
    <location>
        <begin position="460"/>
        <end position="1007"/>
    </location>
</feature>
<feature type="transmembrane region" description="Helical" evidence="12">
    <location>
        <begin position="503"/>
        <end position="522"/>
    </location>
</feature>